<dbReference type="Proteomes" id="UP001174909">
    <property type="component" value="Unassembled WGS sequence"/>
</dbReference>
<evidence type="ECO:0000313" key="2">
    <source>
        <dbReference type="EMBL" id="CAI8045682.1"/>
    </source>
</evidence>
<dbReference type="Pfam" id="PF07728">
    <property type="entry name" value="AAA_5"/>
    <property type="match status" value="2"/>
</dbReference>
<comment type="caution">
    <text evidence="2">The sequence shown here is derived from an EMBL/GenBank/DDBJ whole genome shotgun (WGS) entry which is preliminary data.</text>
</comment>
<proteinExistence type="predicted"/>
<dbReference type="GO" id="GO:0016887">
    <property type="term" value="F:ATP hydrolysis activity"/>
    <property type="evidence" value="ECO:0007669"/>
    <property type="project" value="InterPro"/>
</dbReference>
<feature type="non-terminal residue" evidence="2">
    <location>
        <position position="1"/>
    </location>
</feature>
<dbReference type="EMBL" id="CASHTH010003496">
    <property type="protein sequence ID" value="CAI8045682.1"/>
    <property type="molecule type" value="Genomic_DNA"/>
</dbReference>
<dbReference type="SUPFAM" id="SSF52540">
    <property type="entry name" value="P-loop containing nucleoside triphosphate hydrolases"/>
    <property type="match status" value="2"/>
</dbReference>
<reference evidence="2" key="1">
    <citation type="submission" date="2023-03" db="EMBL/GenBank/DDBJ databases">
        <authorList>
            <person name="Steffen K."/>
            <person name="Cardenas P."/>
        </authorList>
    </citation>
    <scope>NUCLEOTIDE SEQUENCE</scope>
</reference>
<organism evidence="2 3">
    <name type="scientific">Geodia barretti</name>
    <name type="common">Barrett's horny sponge</name>
    <dbReference type="NCBI Taxonomy" id="519541"/>
    <lineage>
        <taxon>Eukaryota</taxon>
        <taxon>Metazoa</taxon>
        <taxon>Porifera</taxon>
        <taxon>Demospongiae</taxon>
        <taxon>Heteroscleromorpha</taxon>
        <taxon>Tetractinellida</taxon>
        <taxon>Astrophorina</taxon>
        <taxon>Geodiidae</taxon>
        <taxon>Geodia</taxon>
    </lineage>
</organism>
<dbReference type="GO" id="GO:0005524">
    <property type="term" value="F:ATP binding"/>
    <property type="evidence" value="ECO:0007669"/>
    <property type="project" value="InterPro"/>
</dbReference>
<dbReference type="GO" id="GO:0005737">
    <property type="term" value="C:cytoplasm"/>
    <property type="evidence" value="ECO:0007669"/>
    <property type="project" value="TreeGrafter"/>
</dbReference>
<keyword evidence="3" id="KW-1185">Reference proteome</keyword>
<evidence type="ECO:0000259" key="1">
    <source>
        <dbReference type="Pfam" id="PF07728"/>
    </source>
</evidence>
<dbReference type="InterPro" id="IPR039891">
    <property type="entry name" value="VWA8"/>
</dbReference>
<dbReference type="Gene3D" id="3.40.50.300">
    <property type="entry name" value="P-loop containing nucleotide triphosphate hydrolases"/>
    <property type="match status" value="2"/>
</dbReference>
<accession>A0AA35TEI7</accession>
<evidence type="ECO:0000313" key="3">
    <source>
        <dbReference type="Proteomes" id="UP001174909"/>
    </source>
</evidence>
<name>A0AA35TEI7_GEOBA</name>
<dbReference type="AlphaFoldDB" id="A0AA35TEI7"/>
<dbReference type="InterPro" id="IPR027417">
    <property type="entry name" value="P-loop_NTPase"/>
</dbReference>
<dbReference type="PANTHER" id="PTHR21610">
    <property type="entry name" value="VON WILLEBRAND FACTOR A DOMAIN-CONTAINING PROTEIN 8"/>
    <property type="match status" value="1"/>
</dbReference>
<dbReference type="PANTHER" id="PTHR21610:SF9">
    <property type="entry name" value="VON WILLEBRAND FACTOR A DOMAIN-CONTAINING PROTEIN 8"/>
    <property type="match status" value="1"/>
</dbReference>
<gene>
    <name evidence="2" type="ORF">GBAR_LOCUS25268</name>
</gene>
<feature type="domain" description="ATPase dynein-related AAA" evidence="1">
    <location>
        <begin position="84"/>
        <end position="240"/>
    </location>
</feature>
<feature type="domain" description="ATPase dynein-related AAA" evidence="1">
    <location>
        <begin position="433"/>
        <end position="542"/>
    </location>
</feature>
<sequence length="558" mass="62643">MVSWLWCGGLPARASLCPAYACRRKSSYVGSEGGWLRIGKTRVRLSHPKRKELVPQNYACNISHSQSWLSHMQWMAQKDALGQDMFLVGPPGSLPRRLAFAYCELTRREMEYVSLSRDTTETDLKQRREIVAGTVHYVNQPAVESALEGRVLVLEGVEKAERNVLPVLNNLLENREMQLDDGRLIVAPQRYDRLVEYDGEEMAREWNLLRASERFRVIAIGAPVPPYRGNPLDPPLRSRFQARSIQPLNYQELSDLLSLQYPDISHRNLSSLVQFVLTLRTVSTTLPGGPVDISQQLHHVLEILSDMPGISVEELLLKIYPADLLGTMKTFRDTVEKFEVKETTNKIHIHSLVPRTSQGKIEVELHGTSPSKSNVFGDKSDGVSSLLVPCGPHPDGVTTNGQEQSLIEESDYVPTEVHEDILARMIQSHKTGDFCLVGGKGTGKETLVKRFASLLGYEVETVVLYQDMTSRELLQQRSTLPNGDTTWRTSPLVNAAREGKLALLDGVHRLHPGTLSVLKRLLQDRELSLMDGSRLLSHNHYKATKAFAGLSDEDMVQR</sequence>
<protein>
    <submittedName>
        <fullName evidence="2">von Willebrand factor A domain-containing protein 8</fullName>
    </submittedName>
</protein>
<dbReference type="FunFam" id="3.40.50.300:FF:000587">
    <property type="entry name" value="von Willebrand factor A domain containing 8"/>
    <property type="match status" value="1"/>
</dbReference>
<dbReference type="InterPro" id="IPR011704">
    <property type="entry name" value="ATPase_dyneun-rel_AAA"/>
</dbReference>